<dbReference type="EMBL" id="MU251242">
    <property type="protein sequence ID" value="KAG9258856.1"/>
    <property type="molecule type" value="Genomic_DNA"/>
</dbReference>
<dbReference type="NCBIfam" id="TIGR00369">
    <property type="entry name" value="unchar_dom_1"/>
    <property type="match status" value="1"/>
</dbReference>
<feature type="domain" description="Thioesterase" evidence="3">
    <location>
        <begin position="83"/>
        <end position="158"/>
    </location>
</feature>
<proteinExistence type="inferred from homology"/>
<dbReference type="AlphaFoldDB" id="A0A9P8CX34"/>
<dbReference type="PANTHER" id="PTHR21660:SF1">
    <property type="entry name" value="ACYL-COENZYME A THIOESTERASE 13"/>
    <property type="match status" value="1"/>
</dbReference>
<evidence type="ECO:0000256" key="1">
    <source>
        <dbReference type="ARBA" id="ARBA00008324"/>
    </source>
</evidence>
<dbReference type="InterPro" id="IPR039298">
    <property type="entry name" value="ACOT13"/>
</dbReference>
<protein>
    <submittedName>
        <fullName evidence="4">HotDog domain-containing protein</fullName>
    </submittedName>
</protein>
<dbReference type="Proteomes" id="UP000887229">
    <property type="component" value="Unassembled WGS sequence"/>
</dbReference>
<dbReference type="Pfam" id="PF03061">
    <property type="entry name" value="4HBT"/>
    <property type="match status" value="1"/>
</dbReference>
<gene>
    <name evidence="4" type="ORF">F5Z01DRAFT_669595</name>
</gene>
<organism evidence="4 5">
    <name type="scientific">Emericellopsis atlantica</name>
    <dbReference type="NCBI Taxonomy" id="2614577"/>
    <lineage>
        <taxon>Eukaryota</taxon>
        <taxon>Fungi</taxon>
        <taxon>Dikarya</taxon>
        <taxon>Ascomycota</taxon>
        <taxon>Pezizomycotina</taxon>
        <taxon>Sordariomycetes</taxon>
        <taxon>Hypocreomycetidae</taxon>
        <taxon>Hypocreales</taxon>
        <taxon>Bionectriaceae</taxon>
        <taxon>Emericellopsis</taxon>
    </lineage>
</organism>
<dbReference type="InterPro" id="IPR003736">
    <property type="entry name" value="PAAI_dom"/>
</dbReference>
<keyword evidence="2" id="KW-0378">Hydrolase</keyword>
<dbReference type="OrthoDB" id="2831072at2759"/>
<dbReference type="RefSeq" id="XP_046122780.1">
    <property type="nucleotide sequence ID" value="XM_046264437.1"/>
</dbReference>
<dbReference type="CDD" id="cd03443">
    <property type="entry name" value="PaaI_thioesterase"/>
    <property type="match status" value="1"/>
</dbReference>
<reference evidence="4" key="1">
    <citation type="journal article" date="2021" name="IMA Fungus">
        <title>Genomic characterization of three marine fungi, including Emericellopsis atlantica sp. nov. with signatures of a generalist lifestyle and marine biomass degradation.</title>
        <authorList>
            <person name="Hagestad O.C."/>
            <person name="Hou L."/>
            <person name="Andersen J.H."/>
            <person name="Hansen E.H."/>
            <person name="Altermark B."/>
            <person name="Li C."/>
            <person name="Kuhnert E."/>
            <person name="Cox R.J."/>
            <person name="Crous P.W."/>
            <person name="Spatafora J.W."/>
            <person name="Lail K."/>
            <person name="Amirebrahimi M."/>
            <person name="Lipzen A."/>
            <person name="Pangilinan J."/>
            <person name="Andreopoulos W."/>
            <person name="Hayes R.D."/>
            <person name="Ng V."/>
            <person name="Grigoriev I.V."/>
            <person name="Jackson S.A."/>
            <person name="Sutton T.D.S."/>
            <person name="Dobson A.D.W."/>
            <person name="Rama T."/>
        </authorList>
    </citation>
    <scope>NUCLEOTIDE SEQUENCE</scope>
    <source>
        <strain evidence="4">TS7</strain>
    </source>
</reference>
<keyword evidence="5" id="KW-1185">Reference proteome</keyword>
<comment type="similarity">
    <text evidence="1">Belongs to the thioesterase PaaI family.</text>
</comment>
<dbReference type="SUPFAM" id="SSF54637">
    <property type="entry name" value="Thioesterase/thiol ester dehydrase-isomerase"/>
    <property type="match status" value="1"/>
</dbReference>
<dbReference type="GO" id="GO:0047617">
    <property type="term" value="F:fatty acyl-CoA hydrolase activity"/>
    <property type="evidence" value="ECO:0007669"/>
    <property type="project" value="InterPro"/>
</dbReference>
<evidence type="ECO:0000313" key="5">
    <source>
        <dbReference type="Proteomes" id="UP000887229"/>
    </source>
</evidence>
<evidence type="ECO:0000259" key="3">
    <source>
        <dbReference type="Pfam" id="PF03061"/>
    </source>
</evidence>
<sequence length="182" mass="20290">MTSDKQQAEAAAAEMRLLLEGTPEQKIRAWLEPTINKHDGCFRSGNWMADLVPYVTVHSLSPETNSLTLHFTPQSQHCNRHHMLHGGAMATLFDFLTTLALCFVNDKPGFWKYLGVTRTLNTTYFRPVAQGEVVAVEVSIMQVGKKLATLKGEMRRVRDGALMAVCEHGKVNTDADYAKAKL</sequence>
<evidence type="ECO:0000313" key="4">
    <source>
        <dbReference type="EMBL" id="KAG9258856.1"/>
    </source>
</evidence>
<dbReference type="GeneID" id="70295340"/>
<name>A0A9P8CX34_9HYPO</name>
<dbReference type="InterPro" id="IPR006683">
    <property type="entry name" value="Thioestr_dom"/>
</dbReference>
<comment type="caution">
    <text evidence="4">The sequence shown here is derived from an EMBL/GenBank/DDBJ whole genome shotgun (WGS) entry which is preliminary data.</text>
</comment>
<evidence type="ECO:0000256" key="2">
    <source>
        <dbReference type="ARBA" id="ARBA00022801"/>
    </source>
</evidence>
<accession>A0A9P8CX34</accession>
<dbReference type="Gene3D" id="3.10.129.10">
    <property type="entry name" value="Hotdog Thioesterase"/>
    <property type="match status" value="1"/>
</dbReference>
<dbReference type="PANTHER" id="PTHR21660">
    <property type="entry name" value="THIOESTERASE SUPERFAMILY MEMBER-RELATED"/>
    <property type="match status" value="1"/>
</dbReference>
<dbReference type="InterPro" id="IPR029069">
    <property type="entry name" value="HotDog_dom_sf"/>
</dbReference>